<evidence type="ECO:0000256" key="1">
    <source>
        <dbReference type="SAM" id="SignalP"/>
    </source>
</evidence>
<sequence>MSPRIFLNVFALFCFGIASLAQANVETDPQKQLEKTISSVIDILHDTEARGVEETRKQILSELEKSFSFEIIIRRTLARNWNQLSEAQRDRITVLITDLLIKAYTHELAGADKPKINFLKTDDLGSNKIEIFTTVSYKNTFVSVNYRLANVKSQGWQVYDILIEGTSIVSNYRGQFDEFLQTKTPEQLLELIESKIKEYDK</sequence>
<dbReference type="Pfam" id="PF05494">
    <property type="entry name" value="MlaC"/>
    <property type="match status" value="1"/>
</dbReference>
<dbReference type="PANTHER" id="PTHR36573:SF1">
    <property type="entry name" value="INTERMEMBRANE PHOSPHOLIPID TRANSPORT SYSTEM BINDING PROTEIN MLAC"/>
    <property type="match status" value="1"/>
</dbReference>
<dbReference type="InterPro" id="IPR008869">
    <property type="entry name" value="MlaC/ttg2D"/>
</dbReference>
<organism evidence="2 3">
    <name type="scientific">Pelagicoccus enzymogenes</name>
    <dbReference type="NCBI Taxonomy" id="2773457"/>
    <lineage>
        <taxon>Bacteria</taxon>
        <taxon>Pseudomonadati</taxon>
        <taxon>Verrucomicrobiota</taxon>
        <taxon>Opitutia</taxon>
        <taxon>Puniceicoccales</taxon>
        <taxon>Pelagicoccaceae</taxon>
        <taxon>Pelagicoccus</taxon>
    </lineage>
</organism>
<reference evidence="2" key="1">
    <citation type="submission" date="2020-09" db="EMBL/GenBank/DDBJ databases">
        <title>Pelagicoccus enzymogenes sp. nov. with an EPS production, isolated from marine sediment.</title>
        <authorList>
            <person name="Feng X."/>
        </authorList>
    </citation>
    <scope>NUCLEOTIDE SEQUENCE</scope>
    <source>
        <strain evidence="2">NFK12</strain>
    </source>
</reference>
<dbReference type="EMBL" id="JACYFG010000060">
    <property type="protein sequence ID" value="MBD5782360.1"/>
    <property type="molecule type" value="Genomic_DNA"/>
</dbReference>
<feature type="chain" id="PRO_5037119218" evidence="1">
    <location>
        <begin position="24"/>
        <end position="201"/>
    </location>
</feature>
<comment type="caution">
    <text evidence="2">The sequence shown here is derived from an EMBL/GenBank/DDBJ whole genome shotgun (WGS) entry which is preliminary data.</text>
</comment>
<evidence type="ECO:0000313" key="3">
    <source>
        <dbReference type="Proteomes" id="UP000622317"/>
    </source>
</evidence>
<evidence type="ECO:0000313" key="2">
    <source>
        <dbReference type="EMBL" id="MBD5782360.1"/>
    </source>
</evidence>
<feature type="signal peptide" evidence="1">
    <location>
        <begin position="1"/>
        <end position="23"/>
    </location>
</feature>
<accession>A0A927FES3</accession>
<keyword evidence="1" id="KW-0732">Signal</keyword>
<dbReference type="PANTHER" id="PTHR36573">
    <property type="entry name" value="INTERMEMBRANE PHOSPHOLIPID TRANSPORT SYSTEM BINDING PROTEIN MLAC"/>
    <property type="match status" value="1"/>
</dbReference>
<proteinExistence type="predicted"/>
<gene>
    <name evidence="2" type="ORF">IEN85_22865</name>
</gene>
<protein>
    <submittedName>
        <fullName evidence="2">ABC transporter substrate-binding protein</fullName>
    </submittedName>
</protein>
<dbReference type="Proteomes" id="UP000622317">
    <property type="component" value="Unassembled WGS sequence"/>
</dbReference>
<name>A0A927FES3_9BACT</name>
<keyword evidence="3" id="KW-1185">Reference proteome</keyword>
<dbReference type="RefSeq" id="WP_191619443.1">
    <property type="nucleotide sequence ID" value="NZ_JACYFG010000060.1"/>
</dbReference>
<dbReference type="AlphaFoldDB" id="A0A927FES3"/>
<dbReference type="Gene3D" id="3.10.450.710">
    <property type="entry name" value="Tgt2/MlaC"/>
    <property type="match status" value="1"/>
</dbReference>
<dbReference type="InterPro" id="IPR042245">
    <property type="entry name" value="Tgt2/MlaC_sf"/>
</dbReference>